<dbReference type="PROSITE" id="PS51900">
    <property type="entry name" value="CB"/>
    <property type="match status" value="1"/>
</dbReference>
<dbReference type="InterPro" id="IPR011010">
    <property type="entry name" value="DNA_brk_join_enz"/>
</dbReference>
<dbReference type="InterPro" id="IPR025166">
    <property type="entry name" value="Integrase_DNA_bind_dom"/>
</dbReference>
<reference evidence="9" key="1">
    <citation type="journal article" date="2019" name="Int. J. Syst. Evol. Microbiol.">
        <title>The Global Catalogue of Microorganisms (GCM) 10K type strain sequencing project: providing services to taxonomists for standard genome sequencing and annotation.</title>
        <authorList>
            <consortium name="The Broad Institute Genomics Platform"/>
            <consortium name="The Broad Institute Genome Sequencing Center for Infectious Disease"/>
            <person name="Wu L."/>
            <person name="Ma J."/>
        </authorList>
    </citation>
    <scope>NUCLEOTIDE SEQUENCE [LARGE SCALE GENOMIC DNA]</scope>
    <source>
        <strain evidence="9">KCTC 42984</strain>
    </source>
</reference>
<dbReference type="PROSITE" id="PS51898">
    <property type="entry name" value="TYR_RECOMBINASE"/>
    <property type="match status" value="1"/>
</dbReference>
<dbReference type="RefSeq" id="WP_379509337.1">
    <property type="nucleotide sequence ID" value="NZ_JBHRTQ010000007.1"/>
</dbReference>
<evidence type="ECO:0000256" key="3">
    <source>
        <dbReference type="ARBA" id="ARBA00023125"/>
    </source>
</evidence>
<dbReference type="Gene3D" id="1.10.150.130">
    <property type="match status" value="1"/>
</dbReference>
<dbReference type="PANTHER" id="PTHR30629">
    <property type="entry name" value="PROPHAGE INTEGRASE"/>
    <property type="match status" value="1"/>
</dbReference>
<keyword evidence="4" id="KW-0233">DNA recombination</keyword>
<protein>
    <submittedName>
        <fullName evidence="8">Tyrosine-type recombinase/integrase</fullName>
    </submittedName>
</protein>
<dbReference type="InterPro" id="IPR013762">
    <property type="entry name" value="Integrase-like_cat_sf"/>
</dbReference>
<dbReference type="Gene3D" id="1.10.443.10">
    <property type="entry name" value="Intergrase catalytic core"/>
    <property type="match status" value="1"/>
</dbReference>
<dbReference type="InterPro" id="IPR050808">
    <property type="entry name" value="Phage_Integrase"/>
</dbReference>
<dbReference type="SUPFAM" id="SSF56349">
    <property type="entry name" value="DNA breaking-rejoining enzymes"/>
    <property type="match status" value="1"/>
</dbReference>
<dbReference type="Proteomes" id="UP001595604">
    <property type="component" value="Unassembled WGS sequence"/>
</dbReference>
<evidence type="ECO:0000256" key="1">
    <source>
        <dbReference type="ARBA" id="ARBA00008857"/>
    </source>
</evidence>
<dbReference type="PANTHER" id="PTHR30629:SF9">
    <property type="entry name" value="PROTEIN INTB-RELATED"/>
    <property type="match status" value="1"/>
</dbReference>
<keyword evidence="9" id="KW-1185">Reference proteome</keyword>
<dbReference type="InterPro" id="IPR038488">
    <property type="entry name" value="Integrase_DNA-bd_sf"/>
</dbReference>
<evidence type="ECO:0000313" key="8">
    <source>
        <dbReference type="EMBL" id="MFC3173957.1"/>
    </source>
</evidence>
<feature type="domain" description="Core-binding (CB)" evidence="7">
    <location>
        <begin position="98"/>
        <end position="182"/>
    </location>
</feature>
<comment type="similarity">
    <text evidence="1">Belongs to the 'phage' integrase family.</text>
</comment>
<evidence type="ECO:0000256" key="2">
    <source>
        <dbReference type="ARBA" id="ARBA00022908"/>
    </source>
</evidence>
<gene>
    <name evidence="8" type="ORF">ACFOD9_06820</name>
</gene>
<feature type="domain" description="Tyr recombinase" evidence="6">
    <location>
        <begin position="205"/>
        <end position="389"/>
    </location>
</feature>
<dbReference type="InterPro" id="IPR010998">
    <property type="entry name" value="Integrase_recombinase_N"/>
</dbReference>
<accession>A0ABV7IPQ6</accession>
<dbReference type="InterPro" id="IPR002104">
    <property type="entry name" value="Integrase_catalytic"/>
</dbReference>
<keyword evidence="3 5" id="KW-0238">DNA-binding</keyword>
<sequence>MALTDIAIRNAKPGEKAIKMADGAGMFLLVTPAGGKLWRLKYRIDGREKLLAIGAYPEMGLSDARKRREEARALIAQGKDPSREKQRDKVRSRIQAADTFTAIANEYSAKRKRDGEKGWSPATASRSEYLLSLLNPSIGKLAIAEIEPADVLVAVRKIEAKGNLESARRTLQLASMVFRYAVATARLRSDPTRDLRGALTAPTVTHYGAITDAKRVGELLRAIDGFEGQGLTKLALQIAPHVFVRPGELRHAEWSEIDLDDALWIIPAAKMKMRKAHAVPLSRQAVELFREVQKASGPTGYVFPSIRTRSRPMSENTINAGLRRLGYASDEMTAHGFRAMASTLLNESGKWHPDAIERALAHGDDDKVRAAYHRGAHWNERVEMAQWWSDYLDRLRKGANVVSFPLTA</sequence>
<evidence type="ECO:0000259" key="7">
    <source>
        <dbReference type="PROSITE" id="PS51900"/>
    </source>
</evidence>
<dbReference type="InterPro" id="IPR053876">
    <property type="entry name" value="Phage_int_M"/>
</dbReference>
<dbReference type="InterPro" id="IPR044068">
    <property type="entry name" value="CB"/>
</dbReference>
<dbReference type="Gene3D" id="3.30.160.390">
    <property type="entry name" value="Integrase, DNA-binding domain"/>
    <property type="match status" value="1"/>
</dbReference>
<keyword evidence="2" id="KW-0229">DNA integration</keyword>
<dbReference type="Pfam" id="PF13356">
    <property type="entry name" value="Arm-DNA-bind_3"/>
    <property type="match status" value="1"/>
</dbReference>
<evidence type="ECO:0000256" key="5">
    <source>
        <dbReference type="PROSITE-ProRule" id="PRU01248"/>
    </source>
</evidence>
<evidence type="ECO:0000256" key="4">
    <source>
        <dbReference type="ARBA" id="ARBA00023172"/>
    </source>
</evidence>
<evidence type="ECO:0000259" key="6">
    <source>
        <dbReference type="PROSITE" id="PS51898"/>
    </source>
</evidence>
<dbReference type="EMBL" id="JBHRTQ010000007">
    <property type="protein sequence ID" value="MFC3173957.1"/>
    <property type="molecule type" value="Genomic_DNA"/>
</dbReference>
<proteinExistence type="inferred from homology"/>
<evidence type="ECO:0000313" key="9">
    <source>
        <dbReference type="Proteomes" id="UP001595604"/>
    </source>
</evidence>
<dbReference type="Pfam" id="PF00589">
    <property type="entry name" value="Phage_integrase"/>
    <property type="match status" value="1"/>
</dbReference>
<comment type="caution">
    <text evidence="8">The sequence shown here is derived from an EMBL/GenBank/DDBJ whole genome shotgun (WGS) entry which is preliminary data.</text>
</comment>
<organism evidence="8 9">
    <name type="scientific">Novosphingobium bradum</name>
    <dbReference type="NCBI Taxonomy" id="1737444"/>
    <lineage>
        <taxon>Bacteria</taxon>
        <taxon>Pseudomonadati</taxon>
        <taxon>Pseudomonadota</taxon>
        <taxon>Alphaproteobacteria</taxon>
        <taxon>Sphingomonadales</taxon>
        <taxon>Sphingomonadaceae</taxon>
        <taxon>Novosphingobium</taxon>
    </lineage>
</organism>
<dbReference type="CDD" id="cd00801">
    <property type="entry name" value="INT_P4_C"/>
    <property type="match status" value="1"/>
</dbReference>
<dbReference type="Pfam" id="PF22022">
    <property type="entry name" value="Phage_int_M"/>
    <property type="match status" value="1"/>
</dbReference>
<name>A0ABV7IPQ6_9SPHN</name>